<feature type="domain" description="Aminotransferase class V" evidence="2">
    <location>
        <begin position="77"/>
        <end position="265"/>
    </location>
</feature>
<organism evidence="3 4">
    <name type="scientific">Trichoderma cornu-damae</name>
    <dbReference type="NCBI Taxonomy" id="654480"/>
    <lineage>
        <taxon>Eukaryota</taxon>
        <taxon>Fungi</taxon>
        <taxon>Dikarya</taxon>
        <taxon>Ascomycota</taxon>
        <taxon>Pezizomycotina</taxon>
        <taxon>Sordariomycetes</taxon>
        <taxon>Hypocreomycetidae</taxon>
        <taxon>Hypocreales</taxon>
        <taxon>Hypocreaceae</taxon>
        <taxon>Trichoderma</taxon>
    </lineage>
</organism>
<dbReference type="InterPro" id="IPR000192">
    <property type="entry name" value="Aminotrans_V_dom"/>
</dbReference>
<dbReference type="InterPro" id="IPR015421">
    <property type="entry name" value="PyrdxlP-dep_Trfase_major"/>
</dbReference>
<gene>
    <name evidence="3" type="ORF">Trco_003149</name>
</gene>
<dbReference type="OrthoDB" id="5978656at2759"/>
<evidence type="ECO:0000259" key="2">
    <source>
        <dbReference type="Pfam" id="PF00266"/>
    </source>
</evidence>
<protein>
    <submittedName>
        <fullName evidence="3">Cysteine desulfurylase</fullName>
    </submittedName>
</protein>
<dbReference type="EMBL" id="JAIWOZ010000002">
    <property type="protein sequence ID" value="KAH6609803.1"/>
    <property type="molecule type" value="Genomic_DNA"/>
</dbReference>
<keyword evidence="1" id="KW-0663">Pyridoxal phosphate</keyword>
<reference evidence="3" key="1">
    <citation type="submission" date="2021-08" db="EMBL/GenBank/DDBJ databases">
        <title>Chromosome-Level Trichoderma cornu-damae using Hi-C Data.</title>
        <authorList>
            <person name="Kim C.S."/>
        </authorList>
    </citation>
    <scope>NUCLEOTIDE SEQUENCE</scope>
    <source>
        <strain evidence="3">KA19-0412C</strain>
    </source>
</reference>
<name>A0A9P8TYP6_9HYPO</name>
<proteinExistence type="predicted"/>
<evidence type="ECO:0000256" key="1">
    <source>
        <dbReference type="ARBA" id="ARBA00022898"/>
    </source>
</evidence>
<keyword evidence="4" id="KW-1185">Reference proteome</keyword>
<accession>A0A9P8TYP6</accession>
<dbReference type="AlphaFoldDB" id="A0A9P8TYP6"/>
<dbReference type="PANTHER" id="PTHR43092">
    <property type="entry name" value="L-CYSTEINE DESULFHYDRASE"/>
    <property type="match status" value="1"/>
</dbReference>
<evidence type="ECO:0000313" key="3">
    <source>
        <dbReference type="EMBL" id="KAH6609803.1"/>
    </source>
</evidence>
<comment type="caution">
    <text evidence="3">The sequence shown here is derived from an EMBL/GenBank/DDBJ whole genome shotgun (WGS) entry which is preliminary data.</text>
</comment>
<dbReference type="Pfam" id="PF00266">
    <property type="entry name" value="Aminotran_5"/>
    <property type="match status" value="1"/>
</dbReference>
<dbReference type="InterPro" id="IPR015424">
    <property type="entry name" value="PyrdxlP-dep_Trfase"/>
</dbReference>
<sequence>MASLTLRQRDAGEAEIGEDGFKVFGGQMKKDFLFAPEWTNLNHGSYGSIPRAIQARLRHYQDSIEARPDPFVRYDLAKLNDESREAVATIVNAPVETVVFVNNATEGVNTVFRNLKWGADGKDVALYFTTVYDACGKVIDFLHDYHGEGRMTSREIEISYPIEDDEILQRFRDAVEQVEAEGKRAKVCILDVVSSRPGVVFPWEAVVKACRELGVLSLVDGAQGIGMVRLNLSEADPDFFVSNCHKWLFVPRGCAVFYVPVRNQHLLPTTLATSHGYTPKTGKRSAPPVVEGSKSFFVNNFEFTGTRDHSPNFCVKDAVAYRKEVLGGEERILDYLWDLNKKGSKHVAEALGTQVLDNSKGTLTNCSMANIALPLWRGERGAGAKETDVVVPDEDASLVVTWMMKTLVDDYKTIVPMFWLGSRFWVRISAQIYLDMADYEYGAESLKKLCERVGKGEYKKGERLAEHGVDDD</sequence>
<dbReference type="Proteomes" id="UP000827724">
    <property type="component" value="Unassembled WGS sequence"/>
</dbReference>
<dbReference type="Gene3D" id="3.40.640.10">
    <property type="entry name" value="Type I PLP-dependent aspartate aminotransferase-like (Major domain)"/>
    <property type="match status" value="1"/>
</dbReference>
<dbReference type="SUPFAM" id="SSF53383">
    <property type="entry name" value="PLP-dependent transferases"/>
    <property type="match status" value="1"/>
</dbReference>
<dbReference type="PANTHER" id="PTHR43092:SF2">
    <property type="entry name" value="HERCYNYLCYSTEINE SULFOXIDE LYASE"/>
    <property type="match status" value="1"/>
</dbReference>
<evidence type="ECO:0000313" key="4">
    <source>
        <dbReference type="Proteomes" id="UP000827724"/>
    </source>
</evidence>